<feature type="domain" description="Pyruvate ferredoxin oxidoreductase beta subunit C-terminal" evidence="11">
    <location>
        <begin position="199"/>
        <end position="264"/>
    </location>
</feature>
<reference evidence="12 13" key="1">
    <citation type="submission" date="2010-06" db="EMBL/GenBank/DDBJ databases">
        <title>Complete sequence chromosome of Methanohalobium evestigatum Z-7303.</title>
        <authorList>
            <consortium name="US DOE Joint Genome Institute"/>
            <person name="Lucas S."/>
            <person name="Copeland A."/>
            <person name="Lapidus A."/>
            <person name="Cheng J.-F."/>
            <person name="Bruce D."/>
            <person name="Goodwin L."/>
            <person name="Pitluck S."/>
            <person name="Saunders E."/>
            <person name="Detter J.C."/>
            <person name="Han C."/>
            <person name="Tapia R."/>
            <person name="Land M."/>
            <person name="Hauser L."/>
            <person name="Kyrpides N."/>
            <person name="Mikhailova N."/>
            <person name="Sieprawska-Lupa M."/>
            <person name="Whitman W.B."/>
            <person name="Anderson I."/>
            <person name="Woyke T."/>
        </authorList>
    </citation>
    <scope>NUCLEOTIDE SEQUENCE [LARGE SCALE GENOMIC DNA]</scope>
    <source>
        <strain evidence="13">ATCC BAA-1072 / DSM 3721 / NBRC 107634 / OCM 161 / Z-7303</strain>
    </source>
</reference>
<gene>
    <name evidence="12" type="ordered locus">Metev_1640</name>
</gene>
<dbReference type="GO" id="GO:0051536">
    <property type="term" value="F:iron-sulfur cluster binding"/>
    <property type="evidence" value="ECO:0007669"/>
    <property type="project" value="UniProtKB-KW"/>
</dbReference>
<dbReference type="Proteomes" id="UP000000391">
    <property type="component" value="Chromosome"/>
</dbReference>
<name>D7EAW3_METEZ</name>
<dbReference type="Pfam" id="PF12367">
    <property type="entry name" value="PFO_beta_C"/>
    <property type="match status" value="1"/>
</dbReference>
<dbReference type="KEGG" id="mev:Metev_1640"/>
<dbReference type="STRING" id="644295.Metev_1640"/>
<dbReference type="PANTHER" id="PTHR48084">
    <property type="entry name" value="2-OXOGLUTARATE OXIDOREDUCTASE SUBUNIT KORB-RELATED"/>
    <property type="match status" value="1"/>
</dbReference>
<organism evidence="12 13">
    <name type="scientific">Methanohalobium evestigatum (strain ATCC BAA-1072 / DSM 3721 / NBRC 107634 / OCM 161 / Z-7303)</name>
    <dbReference type="NCBI Taxonomy" id="644295"/>
    <lineage>
        <taxon>Archaea</taxon>
        <taxon>Methanobacteriati</taxon>
        <taxon>Methanobacteriota</taxon>
        <taxon>Stenosarchaea group</taxon>
        <taxon>Methanomicrobia</taxon>
        <taxon>Methanosarcinales</taxon>
        <taxon>Methanosarcinaceae</taxon>
        <taxon>Methanohalobium</taxon>
    </lineage>
</organism>
<keyword evidence="12" id="KW-0670">Pyruvate</keyword>
<evidence type="ECO:0000256" key="6">
    <source>
        <dbReference type="ARBA" id="ARBA00023002"/>
    </source>
</evidence>
<evidence type="ECO:0000256" key="2">
    <source>
        <dbReference type="ARBA" id="ARBA00001964"/>
    </source>
</evidence>
<dbReference type="NCBIfam" id="TIGR02177">
    <property type="entry name" value="PorB_KorB"/>
    <property type="match status" value="1"/>
</dbReference>
<evidence type="ECO:0000259" key="11">
    <source>
        <dbReference type="Pfam" id="PF12367"/>
    </source>
</evidence>
<accession>D7EAW3</accession>
<evidence type="ECO:0000256" key="8">
    <source>
        <dbReference type="ARBA" id="ARBA00023014"/>
    </source>
</evidence>
<dbReference type="AlphaFoldDB" id="D7EAW3"/>
<dbReference type="GO" id="GO:0047553">
    <property type="term" value="F:2-oxoglutarate synthase activity"/>
    <property type="evidence" value="ECO:0007669"/>
    <property type="project" value="UniProtKB-EC"/>
</dbReference>
<keyword evidence="9" id="KW-0786">Thiamine pyrophosphate</keyword>
<dbReference type="CDD" id="cd03375">
    <property type="entry name" value="TPP_OGFOR"/>
    <property type="match status" value="1"/>
</dbReference>
<evidence type="ECO:0000313" key="13">
    <source>
        <dbReference type="Proteomes" id="UP000000391"/>
    </source>
</evidence>
<evidence type="ECO:0000256" key="4">
    <source>
        <dbReference type="ARBA" id="ARBA00022723"/>
    </source>
</evidence>
<dbReference type="InterPro" id="IPR011766">
    <property type="entry name" value="TPP_enzyme_TPP-bd"/>
</dbReference>
<comment type="cofactor">
    <cofactor evidence="3">
        <name>[4Fe-4S] cluster</name>
        <dbReference type="ChEBI" id="CHEBI:49883"/>
    </cofactor>
</comment>
<comment type="cofactor">
    <cofactor evidence="2">
        <name>thiamine diphosphate</name>
        <dbReference type="ChEBI" id="CHEBI:58937"/>
    </cofactor>
</comment>
<dbReference type="GO" id="GO:0030976">
    <property type="term" value="F:thiamine pyrophosphate binding"/>
    <property type="evidence" value="ECO:0007669"/>
    <property type="project" value="InterPro"/>
</dbReference>
<dbReference type="OrthoDB" id="30755at2157"/>
<evidence type="ECO:0000256" key="5">
    <source>
        <dbReference type="ARBA" id="ARBA00022842"/>
    </source>
</evidence>
<dbReference type="EC" id="1.2.7.3" evidence="12"/>
<dbReference type="GO" id="GO:0045333">
    <property type="term" value="P:cellular respiration"/>
    <property type="evidence" value="ECO:0007669"/>
    <property type="project" value="UniProtKB-ARBA"/>
</dbReference>
<dbReference type="GeneID" id="9347282"/>
<evidence type="ECO:0000256" key="1">
    <source>
        <dbReference type="ARBA" id="ARBA00001946"/>
    </source>
</evidence>
<sequence length="286" mass="31427">MTSKGDYKNEVEIEWCPGCGNFGILASIKNALSGLDISPHEILMVSGIGQSSKLPHYLRCNVFNGLHGRAIPPAIGAKVSNHDLNVIAVGGDGDMYGEGGNHFIHAVRRNPNITVIVHDNQIYGLTKGQASPTSDIGMKTKVQKHGVMHTPFNSLATAISLDCTFVSRGFAGDVKHLSGIIKQAIEHKGLSLVDVLQPCVTFNRLNTFKWYNERVYKLEETDYNPDDKTKAFEKSMEWGDNIPIGVFYKREGKPTFEDNLPVLESGTLVDQETDPSMADELMDGFT</sequence>
<evidence type="ECO:0000313" key="12">
    <source>
        <dbReference type="EMBL" id="ADI74480.1"/>
    </source>
</evidence>
<dbReference type="Pfam" id="PF02775">
    <property type="entry name" value="TPP_enzyme_C"/>
    <property type="match status" value="1"/>
</dbReference>
<keyword evidence="7" id="KW-0408">Iron</keyword>
<evidence type="ECO:0000259" key="10">
    <source>
        <dbReference type="Pfam" id="PF02775"/>
    </source>
</evidence>
<dbReference type="GO" id="GO:0044272">
    <property type="term" value="P:sulfur compound biosynthetic process"/>
    <property type="evidence" value="ECO:0007669"/>
    <property type="project" value="UniProtKB-ARBA"/>
</dbReference>
<evidence type="ECO:0000256" key="9">
    <source>
        <dbReference type="ARBA" id="ARBA00023052"/>
    </source>
</evidence>
<protein>
    <submittedName>
        <fullName evidence="12">Pyruvate ferredoxin/flavodoxin oxidoreductase, beta subunit</fullName>
        <ecNumber evidence="12">1.2.7.3</ecNumber>
    </submittedName>
</protein>
<dbReference type="InterPro" id="IPR051457">
    <property type="entry name" value="2-oxoacid:Fd_oxidoreductase"/>
</dbReference>
<dbReference type="GO" id="GO:0006082">
    <property type="term" value="P:organic acid metabolic process"/>
    <property type="evidence" value="ECO:0007669"/>
    <property type="project" value="UniProtKB-ARBA"/>
</dbReference>
<keyword evidence="6 12" id="KW-0560">Oxidoreductase</keyword>
<evidence type="ECO:0000256" key="7">
    <source>
        <dbReference type="ARBA" id="ARBA00023004"/>
    </source>
</evidence>
<dbReference type="InterPro" id="IPR011896">
    <property type="entry name" value="OFOB"/>
</dbReference>
<dbReference type="HOGENOM" id="CLU_048564_0_0_2"/>
<keyword evidence="4" id="KW-0479">Metal-binding</keyword>
<dbReference type="GO" id="GO:0046872">
    <property type="term" value="F:metal ion binding"/>
    <property type="evidence" value="ECO:0007669"/>
    <property type="project" value="UniProtKB-KW"/>
</dbReference>
<comment type="cofactor">
    <cofactor evidence="1">
        <name>Mg(2+)</name>
        <dbReference type="ChEBI" id="CHEBI:18420"/>
    </cofactor>
</comment>
<keyword evidence="5" id="KW-0460">Magnesium</keyword>
<dbReference type="Gene3D" id="3.40.50.970">
    <property type="match status" value="1"/>
</dbReference>
<dbReference type="InterPro" id="IPR029061">
    <property type="entry name" value="THDP-binding"/>
</dbReference>
<dbReference type="InterPro" id="IPR032686">
    <property type="entry name" value="PFO_beta_C"/>
</dbReference>
<feature type="domain" description="Thiamine pyrophosphate enzyme TPP-binding" evidence="10">
    <location>
        <begin position="51"/>
        <end position="195"/>
    </location>
</feature>
<keyword evidence="8" id="KW-0411">Iron-sulfur</keyword>
<evidence type="ECO:0000256" key="3">
    <source>
        <dbReference type="ARBA" id="ARBA00001966"/>
    </source>
</evidence>
<dbReference type="SUPFAM" id="SSF52518">
    <property type="entry name" value="Thiamin diphosphate-binding fold (THDP-binding)"/>
    <property type="match status" value="1"/>
</dbReference>
<proteinExistence type="predicted"/>
<dbReference type="PANTHER" id="PTHR48084:SF4">
    <property type="entry name" value="2-OXOGLUTARATE OXIDOREDUCTASE SUBUNIT KORB"/>
    <property type="match status" value="1"/>
</dbReference>
<dbReference type="EMBL" id="CP002069">
    <property type="protein sequence ID" value="ADI74480.1"/>
    <property type="molecule type" value="Genomic_DNA"/>
</dbReference>
<dbReference type="RefSeq" id="WP_013195045.1">
    <property type="nucleotide sequence ID" value="NC_014253.1"/>
</dbReference>
<keyword evidence="13" id="KW-1185">Reference proteome</keyword>